<proteinExistence type="predicted"/>
<dbReference type="Proteomes" id="UP000176678">
    <property type="component" value="Unassembled WGS sequence"/>
</dbReference>
<name>A0A1F7VDS1_9BACT</name>
<dbReference type="EMBL" id="MGES01000039">
    <property type="protein sequence ID" value="OGL88583.1"/>
    <property type="molecule type" value="Genomic_DNA"/>
</dbReference>
<dbReference type="AlphaFoldDB" id="A0A1F7VDS1"/>
<protein>
    <submittedName>
        <fullName evidence="1">Uncharacterized protein</fullName>
    </submittedName>
</protein>
<evidence type="ECO:0000313" key="2">
    <source>
        <dbReference type="Proteomes" id="UP000176678"/>
    </source>
</evidence>
<sequence length="249" mass="27314">MQRNTSYVSVAAALAGLTEDQLSAIAGMPERLKEFAAGLAAEIVQNTFVFHLSDVEAIAALVSEKGYASEKALGIVTQWRKYATAMGYNGPVAWRIREGFMLKQHAPQAGPTFRKLTYLQDCQIKNDEPTKSAIVFWVPRLAEGSLCQNVKKMEELRTELRKRYELPENHGTSLGSIALLFALILAHFKRTGERVPLQSLNAASDTFHVGGLRLIAGSFDGYGLSCGDWIEFGNGRVGFFLLGVEILGT</sequence>
<comment type="caution">
    <text evidence="1">The sequence shown here is derived from an EMBL/GenBank/DDBJ whole genome shotgun (WGS) entry which is preliminary data.</text>
</comment>
<evidence type="ECO:0000313" key="1">
    <source>
        <dbReference type="EMBL" id="OGL88583.1"/>
    </source>
</evidence>
<accession>A0A1F7VDS1</accession>
<gene>
    <name evidence="1" type="ORF">A3H75_00360</name>
</gene>
<reference evidence="1 2" key="1">
    <citation type="journal article" date="2016" name="Nat. Commun.">
        <title>Thousands of microbial genomes shed light on interconnected biogeochemical processes in an aquifer system.</title>
        <authorList>
            <person name="Anantharaman K."/>
            <person name="Brown C.T."/>
            <person name="Hug L.A."/>
            <person name="Sharon I."/>
            <person name="Castelle C.J."/>
            <person name="Probst A.J."/>
            <person name="Thomas B.C."/>
            <person name="Singh A."/>
            <person name="Wilkins M.J."/>
            <person name="Karaoz U."/>
            <person name="Brodie E.L."/>
            <person name="Williams K.H."/>
            <person name="Hubbard S.S."/>
            <person name="Banfield J.F."/>
        </authorList>
    </citation>
    <scope>NUCLEOTIDE SEQUENCE [LARGE SCALE GENOMIC DNA]</scope>
</reference>
<organism evidence="1 2">
    <name type="scientific">Candidatus Uhrbacteria bacterium RIFCSPLOWO2_02_FULL_51_9</name>
    <dbReference type="NCBI Taxonomy" id="1802410"/>
    <lineage>
        <taxon>Bacteria</taxon>
        <taxon>Candidatus Uhriibacteriota</taxon>
    </lineage>
</organism>